<dbReference type="InterPro" id="IPR002657">
    <property type="entry name" value="BilAc:Na_symport/Acr3"/>
</dbReference>
<dbReference type="EMBL" id="JASJEX010000001">
    <property type="protein sequence ID" value="MDJ1128575.1"/>
    <property type="molecule type" value="Genomic_DNA"/>
</dbReference>
<dbReference type="PANTHER" id="PTHR10361">
    <property type="entry name" value="SODIUM-BILE ACID COTRANSPORTER"/>
    <property type="match status" value="1"/>
</dbReference>
<proteinExistence type="predicted"/>
<evidence type="ECO:0000313" key="7">
    <source>
        <dbReference type="Proteomes" id="UP001431693"/>
    </source>
</evidence>
<comment type="caution">
    <text evidence="6">The sequence shown here is derived from an EMBL/GenBank/DDBJ whole genome shotgun (WGS) entry which is preliminary data.</text>
</comment>
<keyword evidence="2 5" id="KW-0812">Transmembrane</keyword>
<reference evidence="6" key="1">
    <citation type="submission" date="2023-05" db="EMBL/GenBank/DDBJ databases">
        <title>[olsenella] sp. nov., isolated from a pig farm feces dump.</title>
        <authorList>
            <person name="Chang Y.-H."/>
        </authorList>
    </citation>
    <scope>NUCLEOTIDE SEQUENCE</scope>
    <source>
        <strain evidence="6">YH-ols2217</strain>
    </source>
</reference>
<evidence type="ECO:0000256" key="1">
    <source>
        <dbReference type="ARBA" id="ARBA00004141"/>
    </source>
</evidence>
<comment type="subcellular location">
    <subcellularLocation>
        <location evidence="1">Membrane</location>
        <topology evidence="1">Multi-pass membrane protein</topology>
    </subcellularLocation>
</comment>
<dbReference type="RefSeq" id="WP_283712219.1">
    <property type="nucleotide sequence ID" value="NZ_JASJEW010000001.1"/>
</dbReference>
<feature type="transmembrane region" description="Helical" evidence="5">
    <location>
        <begin position="183"/>
        <end position="200"/>
    </location>
</feature>
<dbReference type="Gene3D" id="1.20.1530.20">
    <property type="match status" value="1"/>
</dbReference>
<evidence type="ECO:0000256" key="3">
    <source>
        <dbReference type="ARBA" id="ARBA00022989"/>
    </source>
</evidence>
<dbReference type="InterPro" id="IPR004710">
    <property type="entry name" value="Bilac:Na_transpt"/>
</dbReference>
<accession>A0ABT6ZHP4</accession>
<dbReference type="InterPro" id="IPR038770">
    <property type="entry name" value="Na+/solute_symporter_sf"/>
</dbReference>
<evidence type="ECO:0000256" key="4">
    <source>
        <dbReference type="ARBA" id="ARBA00023136"/>
    </source>
</evidence>
<evidence type="ECO:0000256" key="2">
    <source>
        <dbReference type="ARBA" id="ARBA00022692"/>
    </source>
</evidence>
<keyword evidence="4 5" id="KW-0472">Membrane</keyword>
<feature type="transmembrane region" description="Helical" evidence="5">
    <location>
        <begin position="220"/>
        <end position="239"/>
    </location>
</feature>
<evidence type="ECO:0000256" key="5">
    <source>
        <dbReference type="SAM" id="Phobius"/>
    </source>
</evidence>
<feature type="transmembrane region" description="Helical" evidence="5">
    <location>
        <begin position="153"/>
        <end position="171"/>
    </location>
</feature>
<protein>
    <submittedName>
        <fullName evidence="6">Bile acid:sodium symporter family protein</fullName>
    </submittedName>
</protein>
<gene>
    <name evidence="6" type="ORF">QJ043_00540</name>
</gene>
<dbReference type="PANTHER" id="PTHR10361:SF28">
    <property type="entry name" value="P3 PROTEIN-RELATED"/>
    <property type="match status" value="1"/>
</dbReference>
<evidence type="ECO:0000313" key="6">
    <source>
        <dbReference type="EMBL" id="MDJ1128575.1"/>
    </source>
</evidence>
<feature type="transmembrane region" description="Helical" evidence="5">
    <location>
        <begin position="55"/>
        <end position="79"/>
    </location>
</feature>
<feature type="transmembrane region" description="Helical" evidence="5">
    <location>
        <begin position="114"/>
        <end position="133"/>
    </location>
</feature>
<organism evidence="6 7">
    <name type="scientific">Kribbibacterium absianum</name>
    <dbReference type="NCBI Taxonomy" id="3044210"/>
    <lineage>
        <taxon>Bacteria</taxon>
        <taxon>Bacillati</taxon>
        <taxon>Actinomycetota</taxon>
        <taxon>Coriobacteriia</taxon>
        <taxon>Coriobacteriales</taxon>
        <taxon>Kribbibacteriaceae</taxon>
        <taxon>Kribbibacterium</taxon>
    </lineage>
</organism>
<name>A0ABT6ZHP4_9ACTN</name>
<feature type="transmembrane region" description="Helical" evidence="5">
    <location>
        <begin position="85"/>
        <end position="105"/>
    </location>
</feature>
<dbReference type="Proteomes" id="UP001431693">
    <property type="component" value="Unassembled WGS sequence"/>
</dbReference>
<sequence length="308" mass="33135">MAWIAPCCVAIGVAFPEVFAPVRAWVPALFAFITFQGALNNRFSQVAAVFRRPAFLLLLLTISTVVMPVVAYLFAMLCFASDPDIVTGVVLEYSVPVAVVAYLWIGMYGGNRPLGLSAILVSTVLAPFTIPLTLEALMGAHIQLDVPAMMGQMAYMIAIPAVLGMAVNDASHRWGDGWGERRLSPALGLAAKMLLVLIITTNSTEMADYLRHPTWETLAVSLFILVFAASGFVWGLLVARRMRRPVADVVTATYVTGMRNISAGAVIAAQFFPGATVFPVMVGTMFQQVLAGLMSRHLVRLGAVPEGE</sequence>
<keyword evidence="7" id="KW-1185">Reference proteome</keyword>
<dbReference type="Pfam" id="PF01758">
    <property type="entry name" value="SBF"/>
    <property type="match status" value="1"/>
</dbReference>
<keyword evidence="3 5" id="KW-1133">Transmembrane helix</keyword>